<evidence type="ECO:0008006" key="3">
    <source>
        <dbReference type="Google" id="ProtNLM"/>
    </source>
</evidence>
<accession>A0A813K0P8</accession>
<evidence type="ECO:0000313" key="2">
    <source>
        <dbReference type="Proteomes" id="UP000626109"/>
    </source>
</evidence>
<dbReference type="Gene3D" id="3.40.50.150">
    <property type="entry name" value="Vaccinia Virus protein VP39"/>
    <property type="match status" value="1"/>
</dbReference>
<evidence type="ECO:0000313" key="1">
    <source>
        <dbReference type="EMBL" id="CAE8688689.1"/>
    </source>
</evidence>
<dbReference type="InterPro" id="IPR019410">
    <property type="entry name" value="Methyltransf_16"/>
</dbReference>
<dbReference type="PANTHER" id="PTHR14614">
    <property type="entry name" value="HEPATOCELLULAR CARCINOMA-ASSOCIATED ANTIGEN"/>
    <property type="match status" value="1"/>
</dbReference>
<sequence length="270" mass="29182">MAHLLRLLKAKERPLPTRGLGDKCGWETENVKGPRLEQDFCCEADGEASGSSTTLEAALNLRIVGSEDNELRILEDSQGIWANGNGATIWDSALLLADFLRHQPALGRLPGSGLRALELGAGLGLVGLTLAKLGAQVVATERALALPLLRRNVAENSLDDAVRVEELFWGSKHMPTWVYDSAPCDIVVGSDLIWPGNADCIVDLVETLSVVVGPATSCWLAYEPRASATDEALLASLRAAHFRVRRLQGQELPADAPEDLWILHLEAEPK</sequence>
<proteinExistence type="predicted"/>
<dbReference type="EMBL" id="CAJNNW010026944">
    <property type="protein sequence ID" value="CAE8688689.1"/>
    <property type="molecule type" value="Genomic_DNA"/>
</dbReference>
<organism evidence="1 2">
    <name type="scientific">Polarella glacialis</name>
    <name type="common">Dinoflagellate</name>
    <dbReference type="NCBI Taxonomy" id="89957"/>
    <lineage>
        <taxon>Eukaryota</taxon>
        <taxon>Sar</taxon>
        <taxon>Alveolata</taxon>
        <taxon>Dinophyceae</taxon>
        <taxon>Suessiales</taxon>
        <taxon>Suessiaceae</taxon>
        <taxon>Polarella</taxon>
    </lineage>
</organism>
<protein>
    <recommendedName>
        <fullName evidence="3">Calmodulin-lysine N-methyltransferase</fullName>
    </recommendedName>
</protein>
<dbReference type="AlphaFoldDB" id="A0A813K0P8"/>
<gene>
    <name evidence="1" type="ORF">PGLA2088_LOCUS26059</name>
</gene>
<dbReference type="SUPFAM" id="SSF53335">
    <property type="entry name" value="S-adenosyl-L-methionine-dependent methyltransferases"/>
    <property type="match status" value="1"/>
</dbReference>
<comment type="caution">
    <text evidence="1">The sequence shown here is derived from an EMBL/GenBank/DDBJ whole genome shotgun (WGS) entry which is preliminary data.</text>
</comment>
<dbReference type="Proteomes" id="UP000626109">
    <property type="component" value="Unassembled WGS sequence"/>
</dbReference>
<dbReference type="InterPro" id="IPR029063">
    <property type="entry name" value="SAM-dependent_MTases_sf"/>
</dbReference>
<dbReference type="PANTHER" id="PTHR14614:SF109">
    <property type="entry name" value="RIBOSOMAL LYSINE N-METHYLTRANSFERASE 5"/>
    <property type="match status" value="1"/>
</dbReference>
<name>A0A813K0P8_POLGL</name>
<dbReference type="Pfam" id="PF10294">
    <property type="entry name" value="Methyltransf_16"/>
    <property type="match status" value="1"/>
</dbReference>
<reference evidence="1" key="1">
    <citation type="submission" date="2021-02" db="EMBL/GenBank/DDBJ databases">
        <authorList>
            <person name="Dougan E. K."/>
            <person name="Rhodes N."/>
            <person name="Thang M."/>
            <person name="Chan C."/>
        </authorList>
    </citation>
    <scope>NUCLEOTIDE SEQUENCE</scope>
</reference>